<proteinExistence type="predicted"/>
<dbReference type="GO" id="GO:0003677">
    <property type="term" value="F:DNA binding"/>
    <property type="evidence" value="ECO:0007669"/>
    <property type="project" value="InterPro"/>
</dbReference>
<dbReference type="eggNOG" id="ENOG502RYE1">
    <property type="taxonomic scope" value="Eukaryota"/>
</dbReference>
<dbReference type="InterPro" id="IPR036864">
    <property type="entry name" value="Zn2-C6_fun-type_DNA-bd_sf"/>
</dbReference>
<dbReference type="PROSITE" id="PS00463">
    <property type="entry name" value="ZN2_CY6_FUNGAL_1"/>
    <property type="match status" value="1"/>
</dbReference>
<comment type="subcellular location">
    <subcellularLocation>
        <location evidence="1">Nucleus</location>
    </subcellularLocation>
</comment>
<organism evidence="7 8">
    <name type="scientific">Serendipita indica (strain DSM 11827)</name>
    <name type="common">Root endophyte fungus</name>
    <name type="synonym">Piriformospora indica</name>
    <dbReference type="NCBI Taxonomy" id="1109443"/>
    <lineage>
        <taxon>Eukaryota</taxon>
        <taxon>Fungi</taxon>
        <taxon>Dikarya</taxon>
        <taxon>Basidiomycota</taxon>
        <taxon>Agaricomycotina</taxon>
        <taxon>Agaricomycetes</taxon>
        <taxon>Sebacinales</taxon>
        <taxon>Serendipitaceae</taxon>
        <taxon>Serendipita</taxon>
    </lineage>
</organism>
<dbReference type="STRING" id="1109443.G4U323"/>
<dbReference type="OrthoDB" id="424974at2759"/>
<dbReference type="Pfam" id="PF04082">
    <property type="entry name" value="Fungal_trans"/>
    <property type="match status" value="1"/>
</dbReference>
<dbReference type="SMART" id="SM00066">
    <property type="entry name" value="GAL4"/>
    <property type="match status" value="1"/>
</dbReference>
<comment type="caution">
    <text evidence="7">The sequence shown here is derived from an EMBL/GenBank/DDBJ whole genome shotgun (WGS) entry which is preliminary data.</text>
</comment>
<dbReference type="HOGENOM" id="CLU_007340_4_1_1"/>
<feature type="region of interest" description="Disordered" evidence="5">
    <location>
        <begin position="50"/>
        <end position="83"/>
    </location>
</feature>
<dbReference type="SMART" id="SM00906">
    <property type="entry name" value="Fungal_trans"/>
    <property type="match status" value="1"/>
</dbReference>
<dbReference type="SUPFAM" id="SSF57701">
    <property type="entry name" value="Zn2/Cys6 DNA-binding domain"/>
    <property type="match status" value="1"/>
</dbReference>
<dbReference type="Pfam" id="PF00172">
    <property type="entry name" value="Zn_clus"/>
    <property type="match status" value="1"/>
</dbReference>
<keyword evidence="3" id="KW-0539">Nucleus</keyword>
<dbReference type="GO" id="GO:0000981">
    <property type="term" value="F:DNA-binding transcription factor activity, RNA polymerase II-specific"/>
    <property type="evidence" value="ECO:0007669"/>
    <property type="project" value="InterPro"/>
</dbReference>
<dbReference type="Proteomes" id="UP000007148">
    <property type="component" value="Unassembled WGS sequence"/>
</dbReference>
<dbReference type="InterPro" id="IPR001138">
    <property type="entry name" value="Zn2Cys6_DnaBD"/>
</dbReference>
<keyword evidence="4" id="KW-0175">Coiled coil</keyword>
<dbReference type="AlphaFoldDB" id="G4U323"/>
<dbReference type="InterPro" id="IPR050613">
    <property type="entry name" value="Sec_Metabolite_Reg"/>
</dbReference>
<keyword evidence="8" id="KW-1185">Reference proteome</keyword>
<dbReference type="PANTHER" id="PTHR31001">
    <property type="entry name" value="UNCHARACTERIZED TRANSCRIPTIONAL REGULATORY PROTEIN"/>
    <property type="match status" value="1"/>
</dbReference>
<dbReference type="PROSITE" id="PS50048">
    <property type="entry name" value="ZN2_CY6_FUNGAL_2"/>
    <property type="match status" value="1"/>
</dbReference>
<dbReference type="Gene3D" id="4.10.240.10">
    <property type="entry name" value="Zn(2)-C6 fungal-type DNA-binding domain"/>
    <property type="match status" value="1"/>
</dbReference>
<evidence type="ECO:0000259" key="6">
    <source>
        <dbReference type="PROSITE" id="PS50048"/>
    </source>
</evidence>
<feature type="compositionally biased region" description="Low complexity" evidence="5">
    <location>
        <begin position="72"/>
        <end position="83"/>
    </location>
</feature>
<evidence type="ECO:0000256" key="4">
    <source>
        <dbReference type="SAM" id="Coils"/>
    </source>
</evidence>
<evidence type="ECO:0000256" key="1">
    <source>
        <dbReference type="ARBA" id="ARBA00004123"/>
    </source>
</evidence>
<dbReference type="PANTHER" id="PTHR31001:SF56">
    <property type="entry name" value="ZN(2)-C6 FUNGAL-TYPE DOMAIN-CONTAINING PROTEIN"/>
    <property type="match status" value="1"/>
</dbReference>
<dbReference type="EMBL" id="CAFZ01001878">
    <property type="protein sequence ID" value="CCA77995.1"/>
    <property type="molecule type" value="Genomic_DNA"/>
</dbReference>
<evidence type="ECO:0000313" key="7">
    <source>
        <dbReference type="EMBL" id="CCA77995.1"/>
    </source>
</evidence>
<sequence length="861" mass="95527">MPYEQNNFWPPPLQAPTFNWRNGRTSYTAYDASTTHSFVRFFEQFMAERSNGRGSDSPEYTSQNSSHGVGKAPTARAARRGPAPQACSECRRLKLRCNKLTPCATCSKRGLPERCSGATVGESPTDPTTLMLAAATSTIRELQDRNKALEEHIVTLQQAVLDVLHGDKSVMQPEHVLHAELIELKKKNQVAACIDKTDMLTQVVDSFGTLSVSVDTDKTTFLGSTASSEFFINLSQPEQNQDFAGHRLKCSTQNLPAELLLLGRIFSFSSSPELASANIRLALRAAAPPANIARVFCENFFTYGSWLSSPICRKEFFEEVFEPLYAASSWSDFTFDRIALLYAMLSVGMLLDFRLEKATDRWNYGYRFHKIAGGTLGMAEYQESPSVTGCQVLALVCLFHLYADDPDGPARCFATTGLLLRLGQSLGLHRKNPIFESNVKERRRRSRIWWEIVFLDRMQSLFYGRPSAIDNKQCDAPFPEQCSDELTHRVVKHQFIDSCIVPVLTQVLAVEPPNYATVLKLDKLVRDFQMPDPIPPITDGEQSAMCLAFQNYALHGYREMTLLHLHRSAFIAALRESPHDPLKHRFSPSVLAVHKSACVVIHNTYALLQQYSVMVPRSYIWALHAFSASVLLAALVTRCPGSSLSNVAMIKLGYACSIFEQCKDNVRMSTALPIVLKFHNVAQKAFVSFKAGEDTQPTDQEKEQLSILSGTTQVVFSQARSQGSSPGDSDSLATPDLGEALEEHFRSVEREQQQFDPTNPVAPVFEPAPSPIPIAPEISGVEGEEEAFLEAAMQYFKGAEGGGAEVLAGFQGIPGQLPMPIDGVNYNLNMLQESQSNDPLEFLSRQVINPTTPGQSWDYAP</sequence>
<accession>G4U323</accession>
<keyword evidence="2" id="KW-0479">Metal-binding</keyword>
<feature type="domain" description="Zn(2)-C6 fungal-type" evidence="6">
    <location>
        <begin position="86"/>
        <end position="116"/>
    </location>
</feature>
<dbReference type="GO" id="GO:0005634">
    <property type="term" value="C:nucleus"/>
    <property type="evidence" value="ECO:0007669"/>
    <property type="project" value="UniProtKB-SubCell"/>
</dbReference>
<feature type="coiled-coil region" evidence="4">
    <location>
        <begin position="132"/>
        <end position="159"/>
    </location>
</feature>
<evidence type="ECO:0000256" key="5">
    <source>
        <dbReference type="SAM" id="MobiDB-lite"/>
    </source>
</evidence>
<dbReference type="GO" id="GO:0006351">
    <property type="term" value="P:DNA-templated transcription"/>
    <property type="evidence" value="ECO:0007669"/>
    <property type="project" value="InterPro"/>
</dbReference>
<dbReference type="InParanoid" id="G4U323"/>
<feature type="compositionally biased region" description="Polar residues" evidence="5">
    <location>
        <begin position="52"/>
        <end position="67"/>
    </location>
</feature>
<reference evidence="7 8" key="1">
    <citation type="journal article" date="2011" name="PLoS Pathog.">
        <title>Endophytic Life Strategies Decoded by Genome and Transcriptome Analyses of the Mutualistic Root Symbiont Piriformospora indica.</title>
        <authorList>
            <person name="Zuccaro A."/>
            <person name="Lahrmann U."/>
            <person name="Guldener U."/>
            <person name="Langen G."/>
            <person name="Pfiffi S."/>
            <person name="Biedenkopf D."/>
            <person name="Wong P."/>
            <person name="Samans B."/>
            <person name="Grimm C."/>
            <person name="Basiewicz M."/>
            <person name="Murat C."/>
            <person name="Martin F."/>
            <person name="Kogel K.H."/>
        </authorList>
    </citation>
    <scope>NUCLEOTIDE SEQUENCE [LARGE SCALE GENOMIC DNA]</scope>
    <source>
        <strain evidence="7 8">DSM 11827</strain>
    </source>
</reference>
<evidence type="ECO:0000256" key="3">
    <source>
        <dbReference type="ARBA" id="ARBA00023242"/>
    </source>
</evidence>
<dbReference type="OMA" id="FTSACLM"/>
<gene>
    <name evidence="7" type="ORF">PIIN_00709</name>
</gene>
<dbReference type="GO" id="GO:0008270">
    <property type="term" value="F:zinc ion binding"/>
    <property type="evidence" value="ECO:0007669"/>
    <property type="project" value="InterPro"/>
</dbReference>
<evidence type="ECO:0000256" key="2">
    <source>
        <dbReference type="ARBA" id="ARBA00022723"/>
    </source>
</evidence>
<evidence type="ECO:0000313" key="8">
    <source>
        <dbReference type="Proteomes" id="UP000007148"/>
    </source>
</evidence>
<dbReference type="CDD" id="cd00067">
    <property type="entry name" value="GAL4"/>
    <property type="match status" value="1"/>
</dbReference>
<dbReference type="InterPro" id="IPR007219">
    <property type="entry name" value="XnlR_reg_dom"/>
</dbReference>
<name>G4U323_SERID</name>
<protein>
    <recommendedName>
        <fullName evidence="6">Zn(2)-C6 fungal-type domain-containing protein</fullName>
    </recommendedName>
</protein>
<dbReference type="CDD" id="cd12148">
    <property type="entry name" value="fungal_TF_MHR"/>
    <property type="match status" value="1"/>
</dbReference>